<dbReference type="Proteomes" id="UP000621500">
    <property type="component" value="Unassembled WGS sequence"/>
</dbReference>
<keyword evidence="1" id="KW-1133">Transmembrane helix</keyword>
<accession>A0ABQ4ESU9</accession>
<keyword evidence="3" id="KW-1185">Reference proteome</keyword>
<evidence type="ECO:0000313" key="3">
    <source>
        <dbReference type="Proteomes" id="UP000621500"/>
    </source>
</evidence>
<proteinExistence type="predicted"/>
<protein>
    <submittedName>
        <fullName evidence="2">Uncharacterized protein</fullName>
    </submittedName>
</protein>
<evidence type="ECO:0000313" key="2">
    <source>
        <dbReference type="EMBL" id="GIG97722.1"/>
    </source>
</evidence>
<keyword evidence="1" id="KW-0472">Membrane</keyword>
<feature type="transmembrane region" description="Helical" evidence="1">
    <location>
        <begin position="98"/>
        <end position="126"/>
    </location>
</feature>
<evidence type="ECO:0000256" key="1">
    <source>
        <dbReference type="SAM" id="Phobius"/>
    </source>
</evidence>
<comment type="caution">
    <text evidence="2">The sequence shown here is derived from an EMBL/GenBank/DDBJ whole genome shotgun (WGS) entry which is preliminary data.</text>
</comment>
<sequence length="261" mass="27204">MGLVRCRTLWPVPALVVFAGLVMLSFNADAYMFYVYYDPQTVDEQLDAYHFDVTALHTSGLEWAQLAALAVGAFLVLRDGRLTGRPAPSVPPTGPGQLLLAKAGAAALCGVLLVAVDLAVVLPLAAEQAAEHWVRQDLGSAGIVVPERTLTDGSVWPVALRAAVGAPLFAVIGIGLAALFGRWWAVTVTVLVPACGALYVTADPFFGALTAPNRLALAATLAPSLGAAVLALLLGYGATRWRLARAAAGRQARPSLDGSPR</sequence>
<dbReference type="EMBL" id="BONX01000028">
    <property type="protein sequence ID" value="GIG97722.1"/>
    <property type="molecule type" value="Genomic_DNA"/>
</dbReference>
<feature type="transmembrane region" description="Helical" evidence="1">
    <location>
        <begin position="12"/>
        <end position="34"/>
    </location>
</feature>
<gene>
    <name evidence="2" type="ORF">Pma05_42950</name>
</gene>
<feature type="transmembrane region" description="Helical" evidence="1">
    <location>
        <begin position="183"/>
        <end position="202"/>
    </location>
</feature>
<organism evidence="2 3">
    <name type="scientific">Plantactinospora mayteni</name>
    <dbReference type="NCBI Taxonomy" id="566021"/>
    <lineage>
        <taxon>Bacteria</taxon>
        <taxon>Bacillati</taxon>
        <taxon>Actinomycetota</taxon>
        <taxon>Actinomycetes</taxon>
        <taxon>Micromonosporales</taxon>
        <taxon>Micromonosporaceae</taxon>
        <taxon>Plantactinospora</taxon>
    </lineage>
</organism>
<feature type="transmembrane region" description="Helical" evidence="1">
    <location>
        <begin position="155"/>
        <end position="176"/>
    </location>
</feature>
<reference evidence="2 3" key="1">
    <citation type="submission" date="2021-01" db="EMBL/GenBank/DDBJ databases">
        <title>Whole genome shotgun sequence of Plantactinospora mayteni NBRC 109088.</title>
        <authorList>
            <person name="Komaki H."/>
            <person name="Tamura T."/>
        </authorList>
    </citation>
    <scope>NUCLEOTIDE SEQUENCE [LARGE SCALE GENOMIC DNA]</scope>
    <source>
        <strain evidence="2 3">NBRC 109088</strain>
    </source>
</reference>
<feature type="transmembrane region" description="Helical" evidence="1">
    <location>
        <begin position="214"/>
        <end position="236"/>
    </location>
</feature>
<feature type="transmembrane region" description="Helical" evidence="1">
    <location>
        <begin position="54"/>
        <end position="77"/>
    </location>
</feature>
<name>A0ABQ4ESU9_9ACTN</name>
<keyword evidence="1" id="KW-0812">Transmembrane</keyword>